<organism evidence="1 2">
    <name type="scientific">Rhizoctonia solani</name>
    <dbReference type="NCBI Taxonomy" id="456999"/>
    <lineage>
        <taxon>Eukaryota</taxon>
        <taxon>Fungi</taxon>
        <taxon>Dikarya</taxon>
        <taxon>Basidiomycota</taxon>
        <taxon>Agaricomycotina</taxon>
        <taxon>Agaricomycetes</taxon>
        <taxon>Cantharellales</taxon>
        <taxon>Ceratobasidiaceae</taxon>
        <taxon>Rhizoctonia</taxon>
    </lineage>
</organism>
<sequence>MNTSRPLPPLQDFGGNQEARNAYARLLLLEDQAMIPIRMLGQMLLQAPSLEGLSFIATRINELPTDQDIFRLASFHLDYFIGYLRYKQATSTQPFAEDLAFVQAISATLIETPRDHSNGKELALVRDNHRCVVTGLVHDTSFETVPGLRAEVIIRGAATGHTECSHILPKYLGRNIGDPQKRARSSYMWYILCMYGGIPIEALNGAGMNTLPNLLTLEDGLHSSFDELKIWFEATGVENQYRIGRRHQYYLNHLPQIVTLKTSSLDLPLPDPRYLALHAACARVIHLSGAAKHIERVLRDEKKMKVLSGDRSSTGLAGQLSHSGSVVVF</sequence>
<gene>
    <name evidence="1" type="ORF">RSOLAG22IIIB_01222</name>
</gene>
<name>A0A0K6G504_9AGAM</name>
<protein>
    <submittedName>
        <fullName evidence="1">Uncharacterized protein</fullName>
    </submittedName>
</protein>
<dbReference type="EMBL" id="CYGV01001400">
    <property type="protein sequence ID" value="CUA73707.1"/>
    <property type="molecule type" value="Genomic_DNA"/>
</dbReference>
<dbReference type="AlphaFoldDB" id="A0A0K6G504"/>
<keyword evidence="2" id="KW-1185">Reference proteome</keyword>
<accession>A0A0K6G504</accession>
<evidence type="ECO:0000313" key="2">
    <source>
        <dbReference type="Proteomes" id="UP000044841"/>
    </source>
</evidence>
<evidence type="ECO:0000313" key="1">
    <source>
        <dbReference type="EMBL" id="CUA73707.1"/>
    </source>
</evidence>
<reference evidence="1 2" key="1">
    <citation type="submission" date="2015-07" db="EMBL/GenBank/DDBJ databases">
        <authorList>
            <person name="Noorani M."/>
        </authorList>
    </citation>
    <scope>NUCLEOTIDE SEQUENCE [LARGE SCALE GENOMIC DNA]</scope>
    <source>
        <strain evidence="1">BBA 69670</strain>
    </source>
</reference>
<dbReference type="Proteomes" id="UP000044841">
    <property type="component" value="Unassembled WGS sequence"/>
</dbReference>
<proteinExistence type="predicted"/>